<feature type="compositionally biased region" description="Low complexity" evidence="1">
    <location>
        <begin position="63"/>
        <end position="83"/>
    </location>
</feature>
<dbReference type="Pfam" id="PF13814">
    <property type="entry name" value="Replic_Relax"/>
    <property type="match status" value="1"/>
</dbReference>
<dbReference type="EMBL" id="BAAAYL010000003">
    <property type="protein sequence ID" value="GAA3381068.1"/>
    <property type="molecule type" value="Genomic_DNA"/>
</dbReference>
<dbReference type="InterPro" id="IPR025855">
    <property type="entry name" value="Replic_Relax"/>
</dbReference>
<sequence>MASHGGPGPRAHPRAGRPTADPARRPGETEDTVPADHTPHPAQVPHTVSGPAPADDVDQVPQAPSTGPSIAPSIAPSTAASPANTVRAGQPRKSRSRDAFDNPPSQAPKVWKPTGVRRKEVLRALGIFQRATADQLWRMLRPADRHDRITRDTLNALKDSGLTRVETRLESGHQLWVLTEKGHKEAKLLLPRNVRISALRKLEYDDDGQPVEADGYDEHAAAVTSTAAVLTGAGYGTPLSWQTEIGHKLPYGYTQYADLTMRAPDAGVPAMLLEVDRVTEPVDDLVAKLRRYHEWFELLAPKADAAKEKAARGTAVHDFRLWPSLYPPTGREGYVPVAFVFTGKTAAQRESRMRRLEQAARTYFAGASYPGRGAGITAVDYHQAVPVVVTELERITADPAGAAGAVWRRLGRDEWQILPEALDNPDGDRLYAAQWKEARDRRAEYEAAEREAKWPVCTRCGAKFTDERWQQVRQFSWPGKWDDLCEPCAKESVARAEAERVAQRQAEDVAAGAAAEAETSKAWGLFRRRG</sequence>
<dbReference type="RefSeq" id="WP_345045572.1">
    <property type="nucleotide sequence ID" value="NZ_BAAAYL010000003.1"/>
</dbReference>
<evidence type="ECO:0008006" key="4">
    <source>
        <dbReference type="Google" id="ProtNLM"/>
    </source>
</evidence>
<evidence type="ECO:0000256" key="1">
    <source>
        <dbReference type="SAM" id="MobiDB-lite"/>
    </source>
</evidence>
<accession>A0ABP6SNX4</accession>
<reference evidence="3" key="1">
    <citation type="journal article" date="2019" name="Int. J. Syst. Evol. Microbiol.">
        <title>The Global Catalogue of Microorganisms (GCM) 10K type strain sequencing project: providing services to taxonomists for standard genome sequencing and annotation.</title>
        <authorList>
            <consortium name="The Broad Institute Genomics Platform"/>
            <consortium name="The Broad Institute Genome Sequencing Center for Infectious Disease"/>
            <person name="Wu L."/>
            <person name="Ma J."/>
        </authorList>
    </citation>
    <scope>NUCLEOTIDE SEQUENCE [LARGE SCALE GENOMIC DNA]</scope>
    <source>
        <strain evidence="3">JCM 9651</strain>
    </source>
</reference>
<evidence type="ECO:0000313" key="3">
    <source>
        <dbReference type="Proteomes" id="UP001499990"/>
    </source>
</evidence>
<protein>
    <recommendedName>
        <fullName evidence="4">Replication-relaxation</fullName>
    </recommendedName>
</protein>
<name>A0ABP6SNX4_9ACTN</name>
<comment type="caution">
    <text evidence="2">The sequence shown here is derived from an EMBL/GenBank/DDBJ whole genome shotgun (WGS) entry which is preliminary data.</text>
</comment>
<feature type="region of interest" description="Disordered" evidence="1">
    <location>
        <begin position="1"/>
        <end position="114"/>
    </location>
</feature>
<organism evidence="2 3">
    <name type="scientific">Streptomyces sannanensis</name>
    <dbReference type="NCBI Taxonomy" id="285536"/>
    <lineage>
        <taxon>Bacteria</taxon>
        <taxon>Bacillati</taxon>
        <taxon>Actinomycetota</taxon>
        <taxon>Actinomycetes</taxon>
        <taxon>Kitasatosporales</taxon>
        <taxon>Streptomycetaceae</taxon>
        <taxon>Streptomyces</taxon>
    </lineage>
</organism>
<gene>
    <name evidence="2" type="ORF">GCM10020367_70870</name>
</gene>
<evidence type="ECO:0000313" key="2">
    <source>
        <dbReference type="EMBL" id="GAA3381068.1"/>
    </source>
</evidence>
<dbReference type="Proteomes" id="UP001499990">
    <property type="component" value="Unassembled WGS sequence"/>
</dbReference>
<keyword evidence="3" id="KW-1185">Reference proteome</keyword>
<proteinExistence type="predicted"/>